<protein>
    <recommendedName>
        <fullName evidence="3">Rubisco LSMT substrate-binding domain-containing protein</fullName>
    </recommendedName>
</protein>
<sequence length="196" mass="22082">MATSIKQIAAHKRWVLSGRPALANFFDVDRLTSFLGIRLGRCFCGDSTVKSFSGKASELDQTDVESFLSQTEVIQDEADARYIQCSEKLVSVELDAAQHAVYLELSQYLISQRIQIKKLNKKSGPDRSSRLNDSLEHSASAEEALLRCALLFETEEGKSALELLIEKRSQQLRNRKNELLRLLSDFEGLVKKTQNT</sequence>
<dbReference type="AlphaFoldDB" id="A0A8J2ID75"/>
<reference evidence="1" key="1">
    <citation type="submission" date="2021-05" db="EMBL/GenBank/DDBJ databases">
        <authorList>
            <person name="Stam R."/>
        </authorList>
    </citation>
    <scope>NUCLEOTIDE SEQUENCE</scope>
    <source>
        <strain evidence="1">CS162</strain>
    </source>
</reference>
<dbReference type="Proteomes" id="UP000676310">
    <property type="component" value="Unassembled WGS sequence"/>
</dbReference>
<gene>
    <name evidence="1" type="ORF">ALTATR162_LOCUS11463</name>
</gene>
<dbReference type="GeneID" id="67011738"/>
<dbReference type="RefSeq" id="XP_043175040.1">
    <property type="nucleotide sequence ID" value="XM_043319105.1"/>
</dbReference>
<comment type="caution">
    <text evidence="1">The sequence shown here is derived from an EMBL/GenBank/DDBJ whole genome shotgun (WGS) entry which is preliminary data.</text>
</comment>
<evidence type="ECO:0000313" key="2">
    <source>
        <dbReference type="Proteomes" id="UP000676310"/>
    </source>
</evidence>
<organism evidence="1 2">
    <name type="scientific">Alternaria atra</name>
    <dbReference type="NCBI Taxonomy" id="119953"/>
    <lineage>
        <taxon>Eukaryota</taxon>
        <taxon>Fungi</taxon>
        <taxon>Dikarya</taxon>
        <taxon>Ascomycota</taxon>
        <taxon>Pezizomycotina</taxon>
        <taxon>Dothideomycetes</taxon>
        <taxon>Pleosporomycetidae</taxon>
        <taxon>Pleosporales</taxon>
        <taxon>Pleosporineae</taxon>
        <taxon>Pleosporaceae</taxon>
        <taxon>Alternaria</taxon>
        <taxon>Alternaria sect. Ulocladioides</taxon>
    </lineage>
</organism>
<name>A0A8J2ID75_9PLEO</name>
<evidence type="ECO:0000313" key="1">
    <source>
        <dbReference type="EMBL" id="CAG5185994.1"/>
    </source>
</evidence>
<proteinExistence type="predicted"/>
<accession>A0A8J2ID75</accession>
<evidence type="ECO:0008006" key="3">
    <source>
        <dbReference type="Google" id="ProtNLM"/>
    </source>
</evidence>
<dbReference type="OrthoDB" id="423221at2759"/>
<dbReference type="EMBL" id="CAJRGZ010000030">
    <property type="protein sequence ID" value="CAG5185994.1"/>
    <property type="molecule type" value="Genomic_DNA"/>
</dbReference>
<keyword evidence="2" id="KW-1185">Reference proteome</keyword>